<proteinExistence type="predicted"/>
<dbReference type="EMBL" id="VTUX01000002">
    <property type="protein sequence ID" value="KAA1193191.1"/>
    <property type="molecule type" value="Genomic_DNA"/>
</dbReference>
<dbReference type="Proteomes" id="UP000323708">
    <property type="component" value="Unassembled WGS sequence"/>
</dbReference>
<evidence type="ECO:0008006" key="4">
    <source>
        <dbReference type="Google" id="ProtNLM"/>
    </source>
</evidence>
<evidence type="ECO:0000313" key="2">
    <source>
        <dbReference type="EMBL" id="KAA1193191.1"/>
    </source>
</evidence>
<feature type="transmembrane region" description="Helical" evidence="1">
    <location>
        <begin position="67"/>
        <end position="92"/>
    </location>
</feature>
<feature type="transmembrane region" description="Helical" evidence="1">
    <location>
        <begin position="113"/>
        <end position="138"/>
    </location>
</feature>
<feature type="transmembrane region" description="Helical" evidence="1">
    <location>
        <begin position="26"/>
        <end position="47"/>
    </location>
</feature>
<organism evidence="2 3">
    <name type="scientific">Pseudohalioglobus sediminis</name>
    <dbReference type="NCBI Taxonomy" id="2606449"/>
    <lineage>
        <taxon>Bacteria</taxon>
        <taxon>Pseudomonadati</taxon>
        <taxon>Pseudomonadota</taxon>
        <taxon>Gammaproteobacteria</taxon>
        <taxon>Cellvibrionales</taxon>
        <taxon>Halieaceae</taxon>
        <taxon>Pseudohalioglobus</taxon>
    </lineage>
</organism>
<comment type="caution">
    <text evidence="2">The sequence shown here is derived from an EMBL/GenBank/DDBJ whole genome shotgun (WGS) entry which is preliminary data.</text>
</comment>
<protein>
    <recommendedName>
        <fullName evidence="4">Glycerophosphoryl diester phosphodiesterase membrane domain-containing protein</fullName>
    </recommendedName>
</protein>
<reference evidence="2 3" key="1">
    <citation type="submission" date="2019-09" db="EMBL/GenBank/DDBJ databases">
        <authorList>
            <person name="Chen X.-Y."/>
        </authorList>
    </citation>
    <scope>NUCLEOTIDE SEQUENCE [LARGE SCALE GENOMIC DNA]</scope>
    <source>
        <strain evidence="2 3">NY5</strain>
    </source>
</reference>
<keyword evidence="1" id="KW-0472">Membrane</keyword>
<gene>
    <name evidence="2" type="ORF">F0M18_04935</name>
</gene>
<keyword evidence="1" id="KW-0812">Transmembrane</keyword>
<name>A0A5B0X4H5_9GAMM</name>
<evidence type="ECO:0000313" key="3">
    <source>
        <dbReference type="Proteomes" id="UP000323708"/>
    </source>
</evidence>
<dbReference type="InterPro" id="IPR010380">
    <property type="entry name" value="DUF975"/>
</dbReference>
<keyword evidence="1" id="KW-1133">Transmembrane helix</keyword>
<sequence>MAGDYELELGALAREAWGRVSGNKALVWKAMLFYFAVVFLLSIVFGLLEGAPPDPQTVQPPSAMQQIGNVVITLVMLPMAAGLCFFGTAIALGHKPVPKSLFSWYDNTLKLVLTYLLMSVLVFVGFLLLVLPGIYLLVSYQLAMPLAVDKKLGPWQALEASRKVIGHNWFKVLGFDIGAIVVTTVSTVLLGIPFIWTVPALLIAYGILYRTLAGIESDTLQRTLASG</sequence>
<dbReference type="PANTHER" id="PTHR40076:SF1">
    <property type="entry name" value="MEMBRANE PROTEIN"/>
    <property type="match status" value="1"/>
</dbReference>
<evidence type="ECO:0000256" key="1">
    <source>
        <dbReference type="SAM" id="Phobius"/>
    </source>
</evidence>
<feature type="transmembrane region" description="Helical" evidence="1">
    <location>
        <begin position="177"/>
        <end position="208"/>
    </location>
</feature>
<accession>A0A5B0X4H5</accession>
<dbReference type="PANTHER" id="PTHR40076">
    <property type="entry name" value="MEMBRANE PROTEIN-RELATED"/>
    <property type="match status" value="1"/>
</dbReference>
<dbReference type="AlphaFoldDB" id="A0A5B0X4H5"/>
<keyword evidence="3" id="KW-1185">Reference proteome</keyword>